<dbReference type="InterPro" id="IPR051806">
    <property type="entry name" value="HAD-like_SPP"/>
</dbReference>
<dbReference type="Gene3D" id="3.40.50.300">
    <property type="entry name" value="P-loop containing nucleotide triphosphate hydrolases"/>
    <property type="match status" value="1"/>
</dbReference>
<feature type="compositionally biased region" description="Basic and acidic residues" evidence="1">
    <location>
        <begin position="138"/>
        <end position="149"/>
    </location>
</feature>
<gene>
    <name evidence="2" type="ORF">JD82_01100</name>
</gene>
<evidence type="ECO:0000256" key="1">
    <source>
        <dbReference type="SAM" id="MobiDB-lite"/>
    </source>
</evidence>
<dbReference type="InterPro" id="IPR006439">
    <property type="entry name" value="HAD-SF_hydro_IA"/>
</dbReference>
<dbReference type="RefSeq" id="WP_211252585.1">
    <property type="nucleotide sequence ID" value="NZ_JOIJ01000009.1"/>
</dbReference>
<dbReference type="PANTHER" id="PTHR43481">
    <property type="entry name" value="FRUCTOSE-1-PHOSPHATE PHOSPHATASE"/>
    <property type="match status" value="1"/>
</dbReference>
<dbReference type="NCBIfam" id="TIGR01509">
    <property type="entry name" value="HAD-SF-IA-v3"/>
    <property type="match status" value="1"/>
</dbReference>
<reference evidence="2 3" key="1">
    <citation type="submission" date="2019-07" db="EMBL/GenBank/DDBJ databases">
        <title>R&amp;d 2014.</title>
        <authorList>
            <person name="Klenk H.-P."/>
        </authorList>
    </citation>
    <scope>NUCLEOTIDE SEQUENCE [LARGE SCALE GENOMIC DNA]</scope>
    <source>
        <strain evidence="2 3">DSM 43194</strain>
    </source>
</reference>
<feature type="region of interest" description="Disordered" evidence="1">
    <location>
        <begin position="137"/>
        <end position="157"/>
    </location>
</feature>
<organism evidence="2 3">
    <name type="scientific">Prauserella rugosa</name>
    <dbReference type="NCBI Taxonomy" id="43354"/>
    <lineage>
        <taxon>Bacteria</taxon>
        <taxon>Bacillati</taxon>
        <taxon>Actinomycetota</taxon>
        <taxon>Actinomycetes</taxon>
        <taxon>Pseudonocardiales</taxon>
        <taxon>Pseudonocardiaceae</taxon>
        <taxon>Prauserella</taxon>
    </lineage>
</organism>
<keyword evidence="3" id="KW-1185">Reference proteome</keyword>
<dbReference type="InterPro" id="IPR027417">
    <property type="entry name" value="P-loop_NTPase"/>
</dbReference>
<protein>
    <submittedName>
        <fullName evidence="2">Sugar-phosphatase</fullName>
    </submittedName>
</protein>
<dbReference type="GO" id="GO:0050308">
    <property type="term" value="F:sugar-phosphatase activity"/>
    <property type="evidence" value="ECO:0007669"/>
    <property type="project" value="TreeGrafter"/>
</dbReference>
<sequence>MTSRCQTTRPLVIAVAGPAGSGKTTLGRSLATELGAPLLDLDTLTSTLLDRLHGPVLRTHWLAPPHADTIRAARYAALRATAADVASTCGQAVLVAPFTAELSGGPEWQELIDELSGADVHMVHLAGDPALLARRRAERGAARDTHRPADSPPPVPRVPHIAIEAQLTPEQQRFRARRALGHRIPVDSRAVVFGRDYDAVLFDVDGVLADSTASVLRSWDRFGAELGLPSAPVAKNHGRPARALLERLVPAGDVADGVRRIEQLEVEDAATVEPVPGARELVDTLPFDRYAFVTSGTSSIARARLAAVGIEPPPVFVTADDVHAGKPDPEPYLRAAARLGVAPERCLVMEDAPAGVAAARAAGCGVVGVLGTVPAEDLAGADAVVDGLDRLTVSVGPPCRIHVR</sequence>
<comment type="caution">
    <text evidence="2">The sequence shown here is derived from an EMBL/GenBank/DDBJ whole genome shotgun (WGS) entry which is preliminary data.</text>
</comment>
<dbReference type="SUPFAM" id="SSF56784">
    <property type="entry name" value="HAD-like"/>
    <property type="match status" value="1"/>
</dbReference>
<proteinExistence type="predicted"/>
<dbReference type="Gene3D" id="1.10.150.240">
    <property type="entry name" value="Putative phosphatase, domain 2"/>
    <property type="match status" value="1"/>
</dbReference>
<evidence type="ECO:0000313" key="2">
    <source>
        <dbReference type="EMBL" id="TWH19277.1"/>
    </source>
</evidence>
<name>A0A660CBK1_9PSEU</name>
<dbReference type="Proteomes" id="UP000317303">
    <property type="component" value="Unassembled WGS sequence"/>
</dbReference>
<dbReference type="AlphaFoldDB" id="A0A660CBK1"/>
<dbReference type="SUPFAM" id="SSF52540">
    <property type="entry name" value="P-loop containing nucleoside triphosphate hydrolases"/>
    <property type="match status" value="1"/>
</dbReference>
<dbReference type="EMBL" id="VLJV01000001">
    <property type="protein sequence ID" value="TWH19277.1"/>
    <property type="molecule type" value="Genomic_DNA"/>
</dbReference>
<dbReference type="Pfam" id="PF13671">
    <property type="entry name" value="AAA_33"/>
    <property type="match status" value="1"/>
</dbReference>
<evidence type="ECO:0000313" key="3">
    <source>
        <dbReference type="Proteomes" id="UP000317303"/>
    </source>
</evidence>
<dbReference type="SFLD" id="SFLDG01129">
    <property type="entry name" value="C1.5:_HAD__Beta-PGM__Phosphata"/>
    <property type="match status" value="1"/>
</dbReference>
<dbReference type="SFLD" id="SFLDS00003">
    <property type="entry name" value="Haloacid_Dehalogenase"/>
    <property type="match status" value="1"/>
</dbReference>
<dbReference type="InterPro" id="IPR036412">
    <property type="entry name" value="HAD-like_sf"/>
</dbReference>
<accession>A0A660CBK1</accession>
<dbReference type="PANTHER" id="PTHR43481:SF4">
    <property type="entry name" value="GLYCEROL-1-PHOSPHATE PHOSPHOHYDROLASE 1-RELATED"/>
    <property type="match status" value="1"/>
</dbReference>
<dbReference type="InterPro" id="IPR023214">
    <property type="entry name" value="HAD_sf"/>
</dbReference>
<dbReference type="Gene3D" id="3.40.50.1000">
    <property type="entry name" value="HAD superfamily/HAD-like"/>
    <property type="match status" value="1"/>
</dbReference>
<dbReference type="InterPro" id="IPR023198">
    <property type="entry name" value="PGP-like_dom2"/>
</dbReference>
<dbReference type="Pfam" id="PF00702">
    <property type="entry name" value="Hydrolase"/>
    <property type="match status" value="1"/>
</dbReference>